<gene>
    <name evidence="4" type="ORF">JY500_20935</name>
</gene>
<keyword evidence="2" id="KW-0560">Oxidoreductase</keyword>
<protein>
    <submittedName>
        <fullName evidence="4">Flavin reductase family protein</fullName>
    </submittedName>
</protein>
<evidence type="ECO:0000259" key="3">
    <source>
        <dbReference type="SMART" id="SM00903"/>
    </source>
</evidence>
<evidence type="ECO:0000313" key="5">
    <source>
        <dbReference type="Proteomes" id="UP000663570"/>
    </source>
</evidence>
<organism evidence="4 5">
    <name type="scientific">Niveibacterium microcysteis</name>
    <dbReference type="NCBI Taxonomy" id="2811415"/>
    <lineage>
        <taxon>Bacteria</taxon>
        <taxon>Pseudomonadati</taxon>
        <taxon>Pseudomonadota</taxon>
        <taxon>Betaproteobacteria</taxon>
        <taxon>Rhodocyclales</taxon>
        <taxon>Rhodocyclaceae</taxon>
        <taxon>Niveibacterium</taxon>
    </lineage>
</organism>
<dbReference type="EMBL" id="CP071060">
    <property type="protein sequence ID" value="QSI76882.1"/>
    <property type="molecule type" value="Genomic_DNA"/>
</dbReference>
<reference evidence="4 5" key="1">
    <citation type="submission" date="2021-02" db="EMBL/GenBank/DDBJ databases">
        <title>Niveibacterium changnyeongensis HC41.</title>
        <authorList>
            <person name="Kang M."/>
        </authorList>
    </citation>
    <scope>NUCLEOTIDE SEQUENCE [LARGE SCALE GENOMIC DNA]</scope>
    <source>
        <strain evidence="4 5">HC41</strain>
    </source>
</reference>
<evidence type="ECO:0000256" key="2">
    <source>
        <dbReference type="ARBA" id="ARBA00023002"/>
    </source>
</evidence>
<dbReference type="InterPro" id="IPR050268">
    <property type="entry name" value="NADH-dep_flavin_reductase"/>
</dbReference>
<evidence type="ECO:0000313" key="4">
    <source>
        <dbReference type="EMBL" id="QSI76882.1"/>
    </source>
</evidence>
<dbReference type="Gene3D" id="2.30.110.10">
    <property type="entry name" value="Electron Transport, Fmn-binding Protein, Chain A"/>
    <property type="match status" value="1"/>
</dbReference>
<proteinExistence type="inferred from homology"/>
<dbReference type="PANTHER" id="PTHR30466">
    <property type="entry name" value="FLAVIN REDUCTASE"/>
    <property type="match status" value="1"/>
</dbReference>
<dbReference type="InterPro" id="IPR012349">
    <property type="entry name" value="Split_barrel_FMN-bd"/>
</dbReference>
<dbReference type="Pfam" id="PF01613">
    <property type="entry name" value="Flavin_Reduct"/>
    <property type="match status" value="1"/>
</dbReference>
<dbReference type="PANTHER" id="PTHR30466:SF11">
    <property type="entry name" value="FLAVIN-DEPENDENT MONOOXYGENASE, REDUCTASE SUBUNIT HSAB"/>
    <property type="match status" value="1"/>
</dbReference>
<sequence length="166" mass="18524">MSVSDDSPEFDTIAFRRALGMFATGITVVTARTPEGRRIGLTVNSFNSVSLTPPLVLWSLARHLPVLADFERCSHYAINVLATHQQPLSQRFATRAEDKFAELDVREGVTGAPLLQDCCAWFECRNGIRHDGGDHLLFIGQVEAFERGEGEPLIYHAGRYRYLSVD</sequence>
<dbReference type="SUPFAM" id="SSF50475">
    <property type="entry name" value="FMN-binding split barrel"/>
    <property type="match status" value="1"/>
</dbReference>
<keyword evidence="5" id="KW-1185">Reference proteome</keyword>
<dbReference type="SMART" id="SM00903">
    <property type="entry name" value="Flavin_Reduct"/>
    <property type="match status" value="1"/>
</dbReference>
<dbReference type="InterPro" id="IPR002563">
    <property type="entry name" value="Flavin_Rdtase-like_dom"/>
</dbReference>
<comment type="similarity">
    <text evidence="1">Belongs to the non-flavoprotein flavin reductase family.</text>
</comment>
<accession>A0ABX7M558</accession>
<dbReference type="Proteomes" id="UP000663570">
    <property type="component" value="Chromosome"/>
</dbReference>
<name>A0ABX7M558_9RHOO</name>
<evidence type="ECO:0000256" key="1">
    <source>
        <dbReference type="ARBA" id="ARBA00008898"/>
    </source>
</evidence>
<feature type="domain" description="Flavin reductase like" evidence="3">
    <location>
        <begin position="19"/>
        <end position="162"/>
    </location>
</feature>
<dbReference type="RefSeq" id="WP_172202355.1">
    <property type="nucleotide sequence ID" value="NZ_CP071060.1"/>
</dbReference>